<accession>A0A6N4UTW1</accession>
<reference evidence="2 3" key="1">
    <citation type="journal article" date="2019" name="Emerg. Microbes Infect.">
        <title>Comprehensive subspecies identification of 175 nontuberculous mycobacteria species based on 7547 genomic profiles.</title>
        <authorList>
            <person name="Matsumoto Y."/>
            <person name="Kinjo T."/>
            <person name="Motooka D."/>
            <person name="Nabeya D."/>
            <person name="Jung N."/>
            <person name="Uechi K."/>
            <person name="Horii T."/>
            <person name="Iida T."/>
            <person name="Fujita J."/>
            <person name="Nakamura S."/>
        </authorList>
    </citation>
    <scope>NUCLEOTIDE SEQUENCE [LARGE SCALE GENOMIC DNA]</scope>
    <source>
        <strain evidence="2 3">JCM 12272</strain>
    </source>
</reference>
<keyword evidence="3" id="KW-1185">Reference proteome</keyword>
<dbReference type="KEGG" id="malv:MALV_36210"/>
<gene>
    <name evidence="2" type="ORF">MALV_36210</name>
</gene>
<dbReference type="SMART" id="SM01022">
    <property type="entry name" value="ASCH"/>
    <property type="match status" value="1"/>
</dbReference>
<dbReference type="InterPro" id="IPR015947">
    <property type="entry name" value="PUA-like_sf"/>
</dbReference>
<evidence type="ECO:0000313" key="3">
    <source>
        <dbReference type="Proteomes" id="UP000466906"/>
    </source>
</evidence>
<dbReference type="InterPro" id="IPR007374">
    <property type="entry name" value="ASCH_domain"/>
</dbReference>
<dbReference type="Pfam" id="PF04266">
    <property type="entry name" value="ASCH"/>
    <property type="match status" value="1"/>
</dbReference>
<dbReference type="Gene3D" id="2.30.130.30">
    <property type="entry name" value="Hypothetical protein"/>
    <property type="match status" value="1"/>
</dbReference>
<dbReference type="RefSeq" id="WP_163666182.1">
    <property type="nucleotide sequence ID" value="NZ_AP022565.1"/>
</dbReference>
<protein>
    <recommendedName>
        <fullName evidence="1">ASCH domain-containing protein</fullName>
    </recommendedName>
</protein>
<dbReference type="AlphaFoldDB" id="A0A6N4UTW1"/>
<sequence length="171" mass="19088">MDGMRRVNHLQDLSASERGYASGRPSDPHDDLGLRGLIVRDPYATQLLTGEKIWEIRGRPTQIRGPVVIAKAGTGQVYGVANLVRVLGPLELDDLVTAEELPADERDEFRREGLPYDKTYAYVFTKPRRFSRPLDYQHPNGAVTWVRLGQFDLDDVTYDSSAFGGAQRAVG</sequence>
<evidence type="ECO:0000313" key="2">
    <source>
        <dbReference type="EMBL" id="BBX28496.1"/>
    </source>
</evidence>
<dbReference type="Proteomes" id="UP000466906">
    <property type="component" value="Chromosome"/>
</dbReference>
<evidence type="ECO:0000259" key="1">
    <source>
        <dbReference type="SMART" id="SM01022"/>
    </source>
</evidence>
<organism evidence="2 3">
    <name type="scientific">Mycolicibacterium alvei</name>
    <dbReference type="NCBI Taxonomy" id="67081"/>
    <lineage>
        <taxon>Bacteria</taxon>
        <taxon>Bacillati</taxon>
        <taxon>Actinomycetota</taxon>
        <taxon>Actinomycetes</taxon>
        <taxon>Mycobacteriales</taxon>
        <taxon>Mycobacteriaceae</taxon>
        <taxon>Mycolicibacterium</taxon>
    </lineage>
</organism>
<proteinExistence type="predicted"/>
<dbReference type="SUPFAM" id="SSF88697">
    <property type="entry name" value="PUA domain-like"/>
    <property type="match status" value="1"/>
</dbReference>
<feature type="domain" description="ASCH" evidence="1">
    <location>
        <begin position="37"/>
        <end position="134"/>
    </location>
</feature>
<name>A0A6N4UTW1_9MYCO</name>
<dbReference type="EMBL" id="AP022565">
    <property type="protein sequence ID" value="BBX28496.1"/>
    <property type="molecule type" value="Genomic_DNA"/>
</dbReference>